<keyword evidence="4" id="KW-1185">Reference proteome</keyword>
<dbReference type="EMBL" id="SPNV01000110">
    <property type="protein sequence ID" value="KAF5861072.1"/>
    <property type="molecule type" value="Genomic_DNA"/>
</dbReference>
<evidence type="ECO:0000256" key="1">
    <source>
        <dbReference type="SAM" id="SignalP"/>
    </source>
</evidence>
<proteinExistence type="predicted"/>
<evidence type="ECO:0000313" key="4">
    <source>
        <dbReference type="Proteomes" id="UP000541154"/>
    </source>
</evidence>
<feature type="chain" id="PRO_5043207849" evidence="1">
    <location>
        <begin position="18"/>
        <end position="56"/>
    </location>
</feature>
<protein>
    <submittedName>
        <fullName evidence="2">Uncharacterized protein</fullName>
    </submittedName>
</protein>
<dbReference type="Proteomes" id="UP000326877">
    <property type="component" value="Unassembled WGS sequence"/>
</dbReference>
<keyword evidence="1" id="KW-0732">Signal</keyword>
<dbReference type="EMBL" id="ML735237">
    <property type="protein sequence ID" value="KAE8392449.1"/>
    <property type="molecule type" value="Genomic_DNA"/>
</dbReference>
<dbReference type="Proteomes" id="UP000541154">
    <property type="component" value="Unassembled WGS sequence"/>
</dbReference>
<dbReference type="OrthoDB" id="4379169at2759"/>
<feature type="signal peptide" evidence="1">
    <location>
        <begin position="1"/>
        <end position="17"/>
    </location>
</feature>
<name>A0A5N7CEX2_PETAA</name>
<evidence type="ECO:0000313" key="3">
    <source>
        <dbReference type="EMBL" id="KAF5861072.1"/>
    </source>
</evidence>
<accession>A0A5N7CEX2</accession>
<accession>A0A8H6A5C7</accession>
<evidence type="ECO:0000313" key="2">
    <source>
        <dbReference type="EMBL" id="KAE8392449.1"/>
    </source>
</evidence>
<reference evidence="2" key="2">
    <citation type="submission" date="2019-04" db="EMBL/GenBank/DDBJ databases">
        <title>Friends and foes A comparative genomics studyof 23 Aspergillus species from section Flavi.</title>
        <authorList>
            <consortium name="DOE Joint Genome Institute"/>
            <person name="Kjaerbolling I."/>
            <person name="Vesth T."/>
            <person name="Frisvad J.C."/>
            <person name="Nybo J.L."/>
            <person name="Theobald S."/>
            <person name="Kildgaard S."/>
            <person name="Isbrandt T."/>
            <person name="Kuo A."/>
            <person name="Sato A."/>
            <person name="Lyhne E.K."/>
            <person name="Kogle M.E."/>
            <person name="Wiebenga A."/>
            <person name="Kun R.S."/>
            <person name="Lubbers R.J."/>
            <person name="Makela M.R."/>
            <person name="Barry K."/>
            <person name="Chovatia M."/>
            <person name="Clum A."/>
            <person name="Daum C."/>
            <person name="Haridas S."/>
            <person name="He G."/>
            <person name="LaButti K."/>
            <person name="Lipzen A."/>
            <person name="Mondo S."/>
            <person name="Riley R."/>
            <person name="Salamov A."/>
            <person name="Simmons B.A."/>
            <person name="Magnuson J.K."/>
            <person name="Henrissat B."/>
            <person name="Mortensen U.H."/>
            <person name="Larsen T.O."/>
            <person name="Devries R.P."/>
            <person name="Grigoriev I.V."/>
            <person name="Machida M."/>
            <person name="Baker S.E."/>
            <person name="Andersen M.R."/>
        </authorList>
    </citation>
    <scope>NUCLEOTIDE SEQUENCE [LARGE SCALE GENOMIC DNA]</scope>
    <source>
        <strain evidence="2">IBT 14317</strain>
    </source>
</reference>
<gene>
    <name evidence="2" type="ORF">BDV23DRAFT_151237</name>
    <name evidence="3" type="ORF">ETB97_000761</name>
</gene>
<dbReference type="AlphaFoldDB" id="A0A5N7CEX2"/>
<reference evidence="3 4" key="1">
    <citation type="submission" date="2019-04" db="EMBL/GenBank/DDBJ databases">
        <title>Aspergillus burnettii sp. nov., novel species from soil in southeast Queensland.</title>
        <authorList>
            <person name="Gilchrist C.L.M."/>
            <person name="Pitt J.I."/>
            <person name="Lange L."/>
            <person name="Lacey H.J."/>
            <person name="Vuong D."/>
            <person name="Midgley D.J."/>
            <person name="Greenfield P."/>
            <person name="Bradbury M."/>
            <person name="Lacey E."/>
            <person name="Busk P.K."/>
            <person name="Pilgaard B."/>
            <person name="Chooi Y.H."/>
            <person name="Piggott A.M."/>
        </authorList>
    </citation>
    <scope>NUCLEOTIDE SEQUENCE [LARGE SCALE GENOMIC DNA]</scope>
    <source>
        <strain evidence="3 4">FRR 5400</strain>
    </source>
</reference>
<sequence>MRLAYLFLSIFVASVAAAPNACTPTGLPCDAQTPCCSKVCLIKGEIGDPNENGTCA</sequence>
<organism evidence="2">
    <name type="scientific">Petromyces alliaceus</name>
    <name type="common">Aspergillus alliaceus</name>
    <dbReference type="NCBI Taxonomy" id="209559"/>
    <lineage>
        <taxon>Eukaryota</taxon>
        <taxon>Fungi</taxon>
        <taxon>Dikarya</taxon>
        <taxon>Ascomycota</taxon>
        <taxon>Pezizomycotina</taxon>
        <taxon>Eurotiomycetes</taxon>
        <taxon>Eurotiomycetidae</taxon>
        <taxon>Eurotiales</taxon>
        <taxon>Aspergillaceae</taxon>
        <taxon>Aspergillus</taxon>
        <taxon>Aspergillus subgen. Circumdati</taxon>
    </lineage>
</organism>